<dbReference type="KEGG" id="gaz:Pan241w_25060"/>
<keyword evidence="3" id="KW-1185">Reference proteome</keyword>
<protein>
    <submittedName>
        <fullName evidence="2">Uncharacterized protein</fullName>
    </submittedName>
</protein>
<name>A0A517REW4_9PLAN</name>
<evidence type="ECO:0000313" key="2">
    <source>
        <dbReference type="EMBL" id="QDT42422.1"/>
    </source>
</evidence>
<dbReference type="EMBL" id="CP036269">
    <property type="protein sequence ID" value="QDT42422.1"/>
    <property type="molecule type" value="Genomic_DNA"/>
</dbReference>
<dbReference type="AlphaFoldDB" id="A0A517REW4"/>
<keyword evidence="1" id="KW-0812">Transmembrane</keyword>
<dbReference type="Proteomes" id="UP000317171">
    <property type="component" value="Chromosome"/>
</dbReference>
<accession>A0A517REW4</accession>
<evidence type="ECO:0000256" key="1">
    <source>
        <dbReference type="SAM" id="Phobius"/>
    </source>
</evidence>
<keyword evidence="1" id="KW-0472">Membrane</keyword>
<organism evidence="2 3">
    <name type="scientific">Gimesia alba</name>
    <dbReference type="NCBI Taxonomy" id="2527973"/>
    <lineage>
        <taxon>Bacteria</taxon>
        <taxon>Pseudomonadati</taxon>
        <taxon>Planctomycetota</taxon>
        <taxon>Planctomycetia</taxon>
        <taxon>Planctomycetales</taxon>
        <taxon>Planctomycetaceae</taxon>
        <taxon>Gimesia</taxon>
    </lineage>
</organism>
<reference evidence="2 3" key="1">
    <citation type="submission" date="2019-02" db="EMBL/GenBank/DDBJ databases">
        <title>Deep-cultivation of Planctomycetes and their phenomic and genomic characterization uncovers novel biology.</title>
        <authorList>
            <person name="Wiegand S."/>
            <person name="Jogler M."/>
            <person name="Boedeker C."/>
            <person name="Pinto D."/>
            <person name="Vollmers J."/>
            <person name="Rivas-Marin E."/>
            <person name="Kohn T."/>
            <person name="Peeters S.H."/>
            <person name="Heuer A."/>
            <person name="Rast P."/>
            <person name="Oberbeckmann S."/>
            <person name="Bunk B."/>
            <person name="Jeske O."/>
            <person name="Meyerdierks A."/>
            <person name="Storesund J.E."/>
            <person name="Kallscheuer N."/>
            <person name="Luecker S."/>
            <person name="Lage O.M."/>
            <person name="Pohl T."/>
            <person name="Merkel B.J."/>
            <person name="Hornburger P."/>
            <person name="Mueller R.-W."/>
            <person name="Bruemmer F."/>
            <person name="Labrenz M."/>
            <person name="Spormann A.M."/>
            <person name="Op den Camp H."/>
            <person name="Overmann J."/>
            <person name="Amann R."/>
            <person name="Jetten M.S.M."/>
            <person name="Mascher T."/>
            <person name="Medema M.H."/>
            <person name="Devos D.P."/>
            <person name="Kaster A.-K."/>
            <person name="Ovreas L."/>
            <person name="Rohde M."/>
            <person name="Galperin M.Y."/>
            <person name="Jogler C."/>
        </authorList>
    </citation>
    <scope>NUCLEOTIDE SEQUENCE [LARGE SCALE GENOMIC DNA]</scope>
    <source>
        <strain evidence="2 3">Pan241w</strain>
    </source>
</reference>
<keyword evidence="1" id="KW-1133">Transmembrane helix</keyword>
<proteinExistence type="predicted"/>
<gene>
    <name evidence="2" type="ORF">Pan241w_25060</name>
</gene>
<sequence length="49" mass="5634">MVFCLIFLIGVFYVISSFFFFQILLGGINKPLFDGSEFIVCKVTFSTHF</sequence>
<evidence type="ECO:0000313" key="3">
    <source>
        <dbReference type="Proteomes" id="UP000317171"/>
    </source>
</evidence>
<feature type="transmembrane region" description="Helical" evidence="1">
    <location>
        <begin position="6"/>
        <end position="28"/>
    </location>
</feature>